<dbReference type="Pfam" id="PF01827">
    <property type="entry name" value="FTH"/>
    <property type="match status" value="2"/>
</dbReference>
<dbReference type="HOGENOM" id="CLU_306588_0_0_1"/>
<dbReference type="AlphaFoldDB" id="E3N5A3"/>
<evidence type="ECO:0000313" key="2">
    <source>
        <dbReference type="EMBL" id="EFO87101.1"/>
    </source>
</evidence>
<proteinExistence type="predicted"/>
<evidence type="ECO:0000313" key="3">
    <source>
        <dbReference type="Proteomes" id="UP000008281"/>
    </source>
</evidence>
<dbReference type="eggNOG" id="ENOG502TIFT">
    <property type="taxonomic scope" value="Eukaryota"/>
</dbReference>
<name>E3N5A3_CAERE</name>
<accession>E3N5A3</accession>
<dbReference type="PANTHER" id="PTHR23015:SF25">
    <property type="entry name" value="DUF38 DOMAIN-CONTAINING PROTEIN-RELATED"/>
    <property type="match status" value="1"/>
</dbReference>
<dbReference type="InterPro" id="IPR040161">
    <property type="entry name" value="FB224"/>
</dbReference>
<dbReference type="GO" id="GO:0045087">
    <property type="term" value="P:innate immune response"/>
    <property type="evidence" value="ECO:0007669"/>
    <property type="project" value="TreeGrafter"/>
</dbReference>
<dbReference type="InterPro" id="IPR002900">
    <property type="entry name" value="DUF38/FTH_CAE_spp"/>
</dbReference>
<dbReference type="PANTHER" id="PTHR23015">
    <property type="entry name" value="UNCHARACTERIZED C.ELEGANS PROTEIN"/>
    <property type="match status" value="1"/>
</dbReference>
<reference evidence="2" key="1">
    <citation type="submission" date="2007-07" db="EMBL/GenBank/DDBJ databases">
        <title>PCAP assembly of the Caenorhabditis remanei genome.</title>
        <authorList>
            <consortium name="The Caenorhabditis remanei Sequencing Consortium"/>
            <person name="Wilson R.K."/>
        </authorList>
    </citation>
    <scope>NUCLEOTIDE SEQUENCE [LARGE SCALE GENOMIC DNA]</scope>
    <source>
        <strain evidence="2">PB4641</strain>
    </source>
</reference>
<feature type="domain" description="DUF38" evidence="1">
    <location>
        <begin position="903"/>
        <end position="1026"/>
    </location>
</feature>
<evidence type="ECO:0000259" key="1">
    <source>
        <dbReference type="Pfam" id="PF01827"/>
    </source>
</evidence>
<keyword evidence="3" id="KW-1185">Reference proteome</keyword>
<organism evidence="3">
    <name type="scientific">Caenorhabditis remanei</name>
    <name type="common">Caenorhabditis vulgaris</name>
    <dbReference type="NCBI Taxonomy" id="31234"/>
    <lineage>
        <taxon>Eukaryota</taxon>
        <taxon>Metazoa</taxon>
        <taxon>Ecdysozoa</taxon>
        <taxon>Nematoda</taxon>
        <taxon>Chromadorea</taxon>
        <taxon>Rhabditida</taxon>
        <taxon>Rhabditina</taxon>
        <taxon>Rhabditomorpha</taxon>
        <taxon>Rhabditoidea</taxon>
        <taxon>Rhabditidae</taxon>
        <taxon>Peloderinae</taxon>
        <taxon>Caenorhabditis</taxon>
    </lineage>
</organism>
<dbReference type="Proteomes" id="UP000008281">
    <property type="component" value="Unassembled WGS sequence"/>
</dbReference>
<dbReference type="InParanoid" id="E3N5A3"/>
<dbReference type="EMBL" id="DS268531">
    <property type="protein sequence ID" value="EFO87101.1"/>
    <property type="molecule type" value="Genomic_DNA"/>
</dbReference>
<feature type="domain" description="DUF38" evidence="1">
    <location>
        <begin position="402"/>
        <end position="520"/>
    </location>
</feature>
<sequence length="1081" mass="126445">MPFAYDQTIIHPIGLQFRFNDQEAEGVIEDWHFETKYHYKQVRGPAGVSSTAVTVHSSENIVEDYFISVVCEDVEAFVINQQEKLINFDLTSLFTYEDQKMLETNINRMCRCLENSLQSRTEKLKVEHITLSVLEINQVVSAVNLLDRDSLDSVTVHLPFNDQGFTAEDFIPLIEGQGPQRLYLTIQLYEFSSQELEEVRKVRIFNIFNCTSKQLYSICIKFKYMDEKCYELIEEATFCIVELYYMLSEISFTVKGAREEKEELIMKRYSELNQLDNKIPINIFEVTLIMKTIASHLGCPQIQSLRKVSRGIRQCVDYVEPDPHILSYYMGLRNFPHVAIDGMMDEGIAVSYKGSLEQDAVQVVNDFDLNTRHQKSHMESLIIEMDKEIWKLKEEGDPALSTFFKLLRDVLISRASPLKVRKLTFVFHWQCLMMEILPFFDAQLLDSIIIQRIQGIDEECTIDLDEILKTKQWRKAKELCMNTLTARASIQDMNILNFKTIEITLETMSPEDITYCRKKLPMPFVYDHIHPSYKCHATEISFSFNDLEVQGRIIQPLGCTKFHYEHVGRSAGVSTAVTLHRREHLVDNLFILVVCEDVEALLRHQMNQLSHFSLNTFEVDQEMLEPIIYVMCQCLENSLQLRTEKLKVEHFDLSVLEISQAVSAVNLLDREILQTVTVRLPFEDQVFTADDFIPLIEGQERQRLNLTIQLLKLSLKMLEEVRKVSVFNLLTFTSQLISVTINYKTIDEECIELIPEAKYLSDGKTVKFSIDHAEDPMEGMTMLTLSDNKCHLNIFEIPSIMRSIAPNLGCHQIQSLRKVSRRIRHCVDYIKPDPHILACSFWLGNHLRFDIKDMMNEQVVARYKGFLEQDAVRVVNDFDLNTRHQKGCMDELYIGMYEEIWTSPLKVKRLTLSTRWQCLMMNVLPFLDGESLKSIRIQKAFKKDKEYRIDLEEISKTEQWSKAKELNTDLTVRTSIRDMNILMFERIFITLETMSQEDITYCRKNIPQSLVFKRFSLLIKNCSADDFLAALGDPYRIVNNIQYIWWFRIENTPEYLYVKFRQTRPRRLVFSKVHQDDTPFF</sequence>
<protein>
    <recommendedName>
        <fullName evidence="1">DUF38 domain-containing protein</fullName>
    </recommendedName>
</protein>
<gene>
    <name evidence="2" type="ORF">CRE_28979</name>
</gene>